<keyword evidence="3" id="KW-1185">Reference proteome</keyword>
<name>A0A8J8FLY8_9BACT</name>
<dbReference type="SMART" id="SM01321">
    <property type="entry name" value="Y1_Tnp"/>
    <property type="match status" value="1"/>
</dbReference>
<comment type="caution">
    <text evidence="2">The sequence shown here is derived from an EMBL/GenBank/DDBJ whole genome shotgun (WGS) entry which is preliminary data.</text>
</comment>
<dbReference type="Proteomes" id="UP000598971">
    <property type="component" value="Unassembled WGS sequence"/>
</dbReference>
<dbReference type="SUPFAM" id="SSF143422">
    <property type="entry name" value="Transposase IS200-like"/>
    <property type="match status" value="1"/>
</dbReference>
<reference evidence="2" key="1">
    <citation type="submission" date="2019-10" db="EMBL/GenBank/DDBJ databases">
        <title>Draft genome sequence of Panacibacter sp. KCS-6.</title>
        <authorList>
            <person name="Yim K.J."/>
        </authorList>
    </citation>
    <scope>NUCLEOTIDE SEQUENCE</scope>
    <source>
        <strain evidence="2">KCS-6</strain>
    </source>
</reference>
<dbReference type="EMBL" id="WHPF01000014">
    <property type="protein sequence ID" value="NNV57294.1"/>
    <property type="molecule type" value="Genomic_DNA"/>
</dbReference>
<dbReference type="InterPro" id="IPR036515">
    <property type="entry name" value="Transposase_17_sf"/>
</dbReference>
<sequence length="194" mass="22378">MPIRKTIPEKDGVYFVTFTCTGWLPLFSITNGYRFVYQWFDVLQASKHHIVGYVIMPNHLHAVIAFSNTGKTINSIISNGKRFLAYDMVKELEQNNQLTLLQKLASRVNNTDINRNKLHEVFEPSFDWKECRTVPFIIQKLDYMHWNPCKSVPKLAAIPEDYAHSSARFYLTGHHAAYTVTSYMDLNDIDLTGG</sequence>
<accession>A0A8J8FLY8</accession>
<dbReference type="AlphaFoldDB" id="A0A8J8FLY8"/>
<dbReference type="Gene3D" id="3.30.70.1290">
    <property type="entry name" value="Transposase IS200-like"/>
    <property type="match status" value="1"/>
</dbReference>
<protein>
    <recommendedName>
        <fullName evidence="1">Transposase IS200-like domain-containing protein</fullName>
    </recommendedName>
</protein>
<dbReference type="RefSeq" id="WP_171609242.1">
    <property type="nucleotide sequence ID" value="NZ_WHPF01000014.1"/>
</dbReference>
<organism evidence="2 3">
    <name type="scientific">Limnovirga soli</name>
    <dbReference type="NCBI Taxonomy" id="2656915"/>
    <lineage>
        <taxon>Bacteria</taxon>
        <taxon>Pseudomonadati</taxon>
        <taxon>Bacteroidota</taxon>
        <taxon>Chitinophagia</taxon>
        <taxon>Chitinophagales</taxon>
        <taxon>Chitinophagaceae</taxon>
        <taxon>Limnovirga</taxon>
    </lineage>
</organism>
<dbReference type="InterPro" id="IPR002686">
    <property type="entry name" value="Transposase_17"/>
</dbReference>
<dbReference type="GO" id="GO:0003677">
    <property type="term" value="F:DNA binding"/>
    <property type="evidence" value="ECO:0007669"/>
    <property type="project" value="InterPro"/>
</dbReference>
<evidence type="ECO:0000313" key="3">
    <source>
        <dbReference type="Proteomes" id="UP000598971"/>
    </source>
</evidence>
<dbReference type="GO" id="GO:0006313">
    <property type="term" value="P:DNA transposition"/>
    <property type="evidence" value="ECO:0007669"/>
    <property type="project" value="InterPro"/>
</dbReference>
<evidence type="ECO:0000259" key="1">
    <source>
        <dbReference type="SMART" id="SM01321"/>
    </source>
</evidence>
<dbReference type="GO" id="GO:0004803">
    <property type="term" value="F:transposase activity"/>
    <property type="evidence" value="ECO:0007669"/>
    <property type="project" value="InterPro"/>
</dbReference>
<feature type="domain" description="Transposase IS200-like" evidence="1">
    <location>
        <begin position="9"/>
        <end position="147"/>
    </location>
</feature>
<gene>
    <name evidence="2" type="ORF">GD597_17615</name>
</gene>
<proteinExistence type="predicted"/>
<evidence type="ECO:0000313" key="2">
    <source>
        <dbReference type="EMBL" id="NNV57294.1"/>
    </source>
</evidence>